<keyword evidence="2" id="KW-1185">Reference proteome</keyword>
<dbReference type="Proteomes" id="UP001300096">
    <property type="component" value="Unassembled WGS sequence"/>
</dbReference>
<proteinExistence type="predicted"/>
<name>A0ABT0F9F1_9MICO</name>
<reference evidence="1 2" key="1">
    <citation type="submission" date="2021-06" db="EMBL/GenBank/DDBJ databases">
        <title>Genome-based taxonomic framework of Microbacterium strains isolated from marine environment, the description of four new species and reclassification of four preexisting species.</title>
        <authorList>
            <person name="Lee S.D."/>
            <person name="Kim S.-M."/>
            <person name="Byeon Y.-S."/>
            <person name="Yang H.L."/>
            <person name="Kim I.S."/>
        </authorList>
    </citation>
    <scope>NUCLEOTIDE SEQUENCE [LARGE SCALE GENOMIC DNA]</scope>
    <source>
        <strain evidence="1 2">SSW1-49</strain>
    </source>
</reference>
<protein>
    <submittedName>
        <fullName evidence="1">Uncharacterized protein</fullName>
    </submittedName>
</protein>
<dbReference type="EMBL" id="JAHWXN010000001">
    <property type="protein sequence ID" value="MCK2034690.1"/>
    <property type="molecule type" value="Genomic_DNA"/>
</dbReference>
<evidence type="ECO:0000313" key="2">
    <source>
        <dbReference type="Proteomes" id="UP001300096"/>
    </source>
</evidence>
<gene>
    <name evidence="1" type="ORF">KZC51_00955</name>
</gene>
<comment type="caution">
    <text evidence="1">The sequence shown here is derived from an EMBL/GenBank/DDBJ whole genome shotgun (WGS) entry which is preliminary data.</text>
</comment>
<dbReference type="RefSeq" id="WP_247628152.1">
    <property type="nucleotide sequence ID" value="NZ_JAHWXN010000001.1"/>
</dbReference>
<accession>A0ABT0F9F1</accession>
<sequence length="133" mass="14998">MTRSDWTPHRRDDGELLGWIHPVGELWAAVDVLGRPASPATEWLDAEAALEERGIAWLADPWMLEGEAERPLRVRILEVTPDDEGAPGRIVVKVDDFGDMTRPATAQFVVEWPIPARLRPPRADDPDPRTFSR</sequence>
<evidence type="ECO:0000313" key="1">
    <source>
        <dbReference type="EMBL" id="MCK2034690.1"/>
    </source>
</evidence>
<organism evidence="1 2">
    <name type="scientific">Microbacterium croceum</name>
    <dbReference type="NCBI Taxonomy" id="2851645"/>
    <lineage>
        <taxon>Bacteria</taxon>
        <taxon>Bacillati</taxon>
        <taxon>Actinomycetota</taxon>
        <taxon>Actinomycetes</taxon>
        <taxon>Micrococcales</taxon>
        <taxon>Microbacteriaceae</taxon>
        <taxon>Microbacterium</taxon>
    </lineage>
</organism>